<keyword evidence="5" id="KW-0443">Lipid metabolism</keyword>
<dbReference type="GO" id="GO:0012505">
    <property type="term" value="C:endomembrane system"/>
    <property type="evidence" value="ECO:0007669"/>
    <property type="project" value="UniProtKB-SubCell"/>
</dbReference>
<feature type="region of interest" description="Disordered" evidence="7">
    <location>
        <begin position="282"/>
        <end position="322"/>
    </location>
</feature>
<dbReference type="EMBL" id="LDSL01000055">
    <property type="protein sequence ID" value="KTT22683.1"/>
    <property type="molecule type" value="Genomic_DNA"/>
</dbReference>
<evidence type="ECO:0000256" key="3">
    <source>
        <dbReference type="ARBA" id="ARBA00022989"/>
    </source>
</evidence>
<evidence type="ECO:0000256" key="2">
    <source>
        <dbReference type="ARBA" id="ARBA00022692"/>
    </source>
</evidence>
<keyword evidence="3 8" id="KW-1133">Transmembrane helix</keyword>
<dbReference type="GO" id="GO:0008610">
    <property type="term" value="P:lipid biosynthetic process"/>
    <property type="evidence" value="ECO:0007669"/>
    <property type="project" value="InterPro"/>
</dbReference>
<dbReference type="Pfam" id="PF04116">
    <property type="entry name" value="FA_hydroxylase"/>
    <property type="match status" value="1"/>
</dbReference>
<reference evidence="10 11" key="1">
    <citation type="journal article" date="2016" name="Front. Microbiol.">
        <title>Genomic Resource of Rice Seed Associated Bacteria.</title>
        <authorList>
            <person name="Midha S."/>
            <person name="Bansal K."/>
            <person name="Sharma S."/>
            <person name="Kumar N."/>
            <person name="Patil P.P."/>
            <person name="Chaudhry V."/>
            <person name="Patil P.B."/>
        </authorList>
    </citation>
    <scope>NUCLEOTIDE SEQUENCE [LARGE SCALE GENOMIC DNA]</scope>
    <source>
        <strain evidence="10 11">NS331</strain>
    </source>
</reference>
<dbReference type="GO" id="GO:0005506">
    <property type="term" value="F:iron ion binding"/>
    <property type="evidence" value="ECO:0007669"/>
    <property type="project" value="InterPro"/>
</dbReference>
<dbReference type="GO" id="GO:0006643">
    <property type="term" value="P:membrane lipid metabolic process"/>
    <property type="evidence" value="ECO:0007669"/>
    <property type="project" value="TreeGrafter"/>
</dbReference>
<keyword evidence="6 8" id="KW-0472">Membrane</keyword>
<evidence type="ECO:0000256" key="8">
    <source>
        <dbReference type="SAM" id="Phobius"/>
    </source>
</evidence>
<name>A0A147GYU1_9BURK</name>
<feature type="compositionally biased region" description="Low complexity" evidence="7">
    <location>
        <begin position="297"/>
        <end position="311"/>
    </location>
</feature>
<feature type="domain" description="Fatty acid hydroxylase" evidence="9">
    <location>
        <begin position="89"/>
        <end position="223"/>
    </location>
</feature>
<dbReference type="PANTHER" id="PTHR21624">
    <property type="entry name" value="STEROL DESATURASE-RELATED PROTEIN"/>
    <property type="match status" value="1"/>
</dbReference>
<dbReference type="OrthoDB" id="9770329at2"/>
<protein>
    <submittedName>
        <fullName evidence="10">Fatty acid hydroxylase</fullName>
    </submittedName>
</protein>
<feature type="transmembrane region" description="Helical" evidence="8">
    <location>
        <begin position="134"/>
        <end position="153"/>
    </location>
</feature>
<sequence>MPVLLLILKFAVVTVLVASLLEAAVLSWRHSRGLGPAYDWKSAGLSVVDFLVREYPLRWLLPLAFWLGWMDWLYAHRLFTLPLSHWTGWVAAFLLQEFCYYWYHRAAHRVRWFWCTHSIHHSPNDLNLSAAYRFGWTGKLTGVLAFFLLAPLLGAPPRLILLMFTLNLLYQFWIHATWIPRLGPLEWVLNTPSAHRVHHASNLEYLDGNYGGVLIVFDRLFGTYIAERQDVKPRYGLVRPQTSYNLLAIEFDGWRALWRDLRGAKSLGEALGYLWRPPGWRPGGGETTEELRRRARTAAPAAAPEPVGAGADVALTPPLSTP</sequence>
<comment type="caution">
    <text evidence="10">The sequence shown here is derived from an EMBL/GenBank/DDBJ whole genome shotgun (WGS) entry which is preliminary data.</text>
</comment>
<dbReference type="AlphaFoldDB" id="A0A147GYU1"/>
<gene>
    <name evidence="10" type="ORF">NS331_09310</name>
</gene>
<dbReference type="PATRIC" id="fig|433924.3.peg.3846"/>
<evidence type="ECO:0000256" key="4">
    <source>
        <dbReference type="ARBA" id="ARBA00023002"/>
    </source>
</evidence>
<evidence type="ECO:0000259" key="9">
    <source>
        <dbReference type="Pfam" id="PF04116"/>
    </source>
</evidence>
<comment type="subcellular location">
    <subcellularLocation>
        <location evidence="1">Endomembrane system</location>
        <topology evidence="1">Multi-pass membrane protein</topology>
    </subcellularLocation>
</comment>
<keyword evidence="4" id="KW-0560">Oxidoreductase</keyword>
<dbReference type="RefSeq" id="WP_058641729.1">
    <property type="nucleotide sequence ID" value="NZ_LDSL01000055.1"/>
</dbReference>
<organism evidence="10 11">
    <name type="scientific">Pseudacidovorax intermedius</name>
    <dbReference type="NCBI Taxonomy" id="433924"/>
    <lineage>
        <taxon>Bacteria</taxon>
        <taxon>Pseudomonadati</taxon>
        <taxon>Pseudomonadota</taxon>
        <taxon>Betaproteobacteria</taxon>
        <taxon>Burkholderiales</taxon>
        <taxon>Comamonadaceae</taxon>
        <taxon>Pseudacidovorax</taxon>
    </lineage>
</organism>
<dbReference type="PANTHER" id="PTHR21624:SF1">
    <property type="entry name" value="ALKYLGLYCEROL MONOOXYGENASE"/>
    <property type="match status" value="1"/>
</dbReference>
<accession>A0A147GYU1</accession>
<evidence type="ECO:0000313" key="10">
    <source>
        <dbReference type="EMBL" id="KTT22683.1"/>
    </source>
</evidence>
<dbReference type="GO" id="GO:0016020">
    <property type="term" value="C:membrane"/>
    <property type="evidence" value="ECO:0007669"/>
    <property type="project" value="GOC"/>
</dbReference>
<evidence type="ECO:0000256" key="1">
    <source>
        <dbReference type="ARBA" id="ARBA00004127"/>
    </source>
</evidence>
<keyword evidence="2 8" id="KW-0812">Transmembrane</keyword>
<dbReference type="GO" id="GO:0050479">
    <property type="term" value="F:glyceryl-ether monooxygenase activity"/>
    <property type="evidence" value="ECO:0007669"/>
    <property type="project" value="TreeGrafter"/>
</dbReference>
<keyword evidence="11" id="KW-1185">Reference proteome</keyword>
<dbReference type="InterPro" id="IPR051689">
    <property type="entry name" value="Sterol_desaturase/TMEM195"/>
</dbReference>
<proteinExistence type="predicted"/>
<evidence type="ECO:0000256" key="6">
    <source>
        <dbReference type="ARBA" id="ARBA00023136"/>
    </source>
</evidence>
<evidence type="ECO:0000256" key="5">
    <source>
        <dbReference type="ARBA" id="ARBA00023098"/>
    </source>
</evidence>
<dbReference type="Proteomes" id="UP000072741">
    <property type="component" value="Unassembled WGS sequence"/>
</dbReference>
<dbReference type="InterPro" id="IPR006694">
    <property type="entry name" value="Fatty_acid_hydroxylase"/>
</dbReference>
<evidence type="ECO:0000313" key="11">
    <source>
        <dbReference type="Proteomes" id="UP000072741"/>
    </source>
</evidence>
<evidence type="ECO:0000256" key="7">
    <source>
        <dbReference type="SAM" id="MobiDB-lite"/>
    </source>
</evidence>